<name>A0A8J3UM42_9ACTN</name>
<dbReference type="AlphaFoldDB" id="A0A8J3UM42"/>
<evidence type="ECO:0000256" key="1">
    <source>
        <dbReference type="SAM" id="Phobius"/>
    </source>
</evidence>
<gene>
    <name evidence="2" type="ORF">Psi02_33690</name>
</gene>
<reference evidence="2" key="1">
    <citation type="submission" date="2021-01" db="EMBL/GenBank/DDBJ databases">
        <title>Whole genome shotgun sequence of Planotetraspora silvatica NBRC 100141.</title>
        <authorList>
            <person name="Komaki H."/>
            <person name="Tamura T."/>
        </authorList>
    </citation>
    <scope>NUCLEOTIDE SEQUENCE</scope>
    <source>
        <strain evidence="2">NBRC 100141</strain>
    </source>
</reference>
<dbReference type="InterPro" id="IPR021449">
    <property type="entry name" value="DUF3099"/>
</dbReference>
<dbReference type="Proteomes" id="UP000644610">
    <property type="component" value="Unassembled WGS sequence"/>
</dbReference>
<organism evidence="2 3">
    <name type="scientific">Planotetraspora silvatica</name>
    <dbReference type="NCBI Taxonomy" id="234614"/>
    <lineage>
        <taxon>Bacteria</taxon>
        <taxon>Bacillati</taxon>
        <taxon>Actinomycetota</taxon>
        <taxon>Actinomycetes</taxon>
        <taxon>Streptosporangiales</taxon>
        <taxon>Streptosporangiaceae</taxon>
        <taxon>Planotetraspora</taxon>
    </lineage>
</organism>
<evidence type="ECO:0008006" key="4">
    <source>
        <dbReference type="Google" id="ProtNLM"/>
    </source>
</evidence>
<dbReference type="EMBL" id="BOOQ01000022">
    <property type="protein sequence ID" value="GII46945.1"/>
    <property type="molecule type" value="Genomic_DNA"/>
</dbReference>
<proteinExistence type="predicted"/>
<feature type="transmembrane region" description="Helical" evidence="1">
    <location>
        <begin position="7"/>
        <end position="27"/>
    </location>
</feature>
<accession>A0A8J3UM42</accession>
<dbReference type="RefSeq" id="WP_203975087.1">
    <property type="nucleotide sequence ID" value="NZ_BAAAKY010000014.1"/>
</dbReference>
<comment type="caution">
    <text evidence="2">The sequence shown here is derived from an EMBL/GenBank/DDBJ whole genome shotgun (WGS) entry which is preliminary data.</text>
</comment>
<sequence>MRNRRRVYFILMGTCLALFVLAGTVIARFSVPAAIAVSIVALAIPPFAVIIANRGNGDGNGDRG</sequence>
<evidence type="ECO:0000313" key="3">
    <source>
        <dbReference type="Proteomes" id="UP000644610"/>
    </source>
</evidence>
<keyword evidence="3" id="KW-1185">Reference proteome</keyword>
<keyword evidence="1" id="KW-0472">Membrane</keyword>
<dbReference type="Pfam" id="PF11298">
    <property type="entry name" value="DUF3099"/>
    <property type="match status" value="1"/>
</dbReference>
<keyword evidence="1" id="KW-1133">Transmembrane helix</keyword>
<evidence type="ECO:0000313" key="2">
    <source>
        <dbReference type="EMBL" id="GII46945.1"/>
    </source>
</evidence>
<feature type="transmembrane region" description="Helical" evidence="1">
    <location>
        <begin position="33"/>
        <end position="53"/>
    </location>
</feature>
<protein>
    <recommendedName>
        <fullName evidence="4">DUF3099 domain-containing protein</fullName>
    </recommendedName>
</protein>
<keyword evidence="1" id="KW-0812">Transmembrane</keyword>